<feature type="region of interest" description="Disordered" evidence="5">
    <location>
        <begin position="50"/>
        <end position="69"/>
    </location>
</feature>
<dbReference type="PANTHER" id="PTHR43289:SF6">
    <property type="entry name" value="SERINE_THREONINE-PROTEIN KINASE NEKL-3"/>
    <property type="match status" value="1"/>
</dbReference>
<sequence>MAGASPACDAVLTRRFVPELRKQGIMLPQEIGSGTFSAVFHAWLLPNANEQRPGSPGSAPDGASGGRDAAAEPSEVAVKLLWDDVTEKRLLREARILHRLGGRSGCVGLLSVRRLSMGSVLVTPFLDGDRFEELCCGRMPPPGSDTPLGPAGCALHCLGWAGIAVYARRLLGALRHAHSRGVIHRDVKPRNFLFRAEDGRASLIDFGLAQTAEEQLHRARRTRASEQAAAAKLAGET</sequence>
<evidence type="ECO:0000256" key="4">
    <source>
        <dbReference type="ARBA" id="ARBA00022840"/>
    </source>
</evidence>
<dbReference type="GO" id="GO:0005524">
    <property type="term" value="F:ATP binding"/>
    <property type="evidence" value="ECO:0007669"/>
    <property type="project" value="UniProtKB-KW"/>
</dbReference>
<evidence type="ECO:0000259" key="6">
    <source>
        <dbReference type="PROSITE" id="PS50011"/>
    </source>
</evidence>
<evidence type="ECO:0000256" key="2">
    <source>
        <dbReference type="ARBA" id="ARBA00022741"/>
    </source>
</evidence>
<dbReference type="Pfam" id="PF00069">
    <property type="entry name" value="Pkinase"/>
    <property type="match status" value="1"/>
</dbReference>
<evidence type="ECO:0000256" key="3">
    <source>
        <dbReference type="ARBA" id="ARBA00022777"/>
    </source>
</evidence>
<proteinExistence type="predicted"/>
<gene>
    <name evidence="7" type="ORF">FNF29_02433</name>
</gene>
<evidence type="ECO:0000256" key="5">
    <source>
        <dbReference type="SAM" id="MobiDB-lite"/>
    </source>
</evidence>
<dbReference type="EMBL" id="VLTN01000011">
    <property type="protein sequence ID" value="KAA0154556.1"/>
    <property type="molecule type" value="Genomic_DNA"/>
</dbReference>
<reference evidence="7 8" key="1">
    <citation type="submission" date="2019-07" db="EMBL/GenBank/DDBJ databases">
        <title>Genomes of Cafeteria roenbergensis.</title>
        <authorList>
            <person name="Fischer M.G."/>
            <person name="Hackl T."/>
            <person name="Roman M."/>
        </authorList>
    </citation>
    <scope>NUCLEOTIDE SEQUENCE [LARGE SCALE GENOMIC DNA]</scope>
    <source>
        <strain evidence="7 8">BVI</strain>
    </source>
</reference>
<dbReference type="PROSITE" id="PS00108">
    <property type="entry name" value="PROTEIN_KINASE_ST"/>
    <property type="match status" value="1"/>
</dbReference>
<keyword evidence="2" id="KW-0547">Nucleotide-binding</keyword>
<feature type="domain" description="Protein kinase" evidence="6">
    <location>
        <begin position="25"/>
        <end position="237"/>
    </location>
</feature>
<dbReference type="Proteomes" id="UP000323011">
    <property type="component" value="Unassembled WGS sequence"/>
</dbReference>
<evidence type="ECO:0000256" key="1">
    <source>
        <dbReference type="ARBA" id="ARBA00022679"/>
    </source>
</evidence>
<comment type="caution">
    <text evidence="7">The sequence shown here is derived from an EMBL/GenBank/DDBJ whole genome shotgun (WGS) entry which is preliminary data.</text>
</comment>
<keyword evidence="8" id="KW-1185">Reference proteome</keyword>
<dbReference type="Gene3D" id="3.30.200.20">
    <property type="entry name" value="Phosphorylase Kinase, domain 1"/>
    <property type="match status" value="1"/>
</dbReference>
<keyword evidence="4" id="KW-0067">ATP-binding</keyword>
<name>A0A5A8CN91_CAFRO</name>
<dbReference type="SMART" id="SM00220">
    <property type="entry name" value="S_TKc"/>
    <property type="match status" value="1"/>
</dbReference>
<keyword evidence="3" id="KW-0418">Kinase</keyword>
<dbReference type="GO" id="GO:0004674">
    <property type="term" value="F:protein serine/threonine kinase activity"/>
    <property type="evidence" value="ECO:0007669"/>
    <property type="project" value="TreeGrafter"/>
</dbReference>
<evidence type="ECO:0000313" key="7">
    <source>
        <dbReference type="EMBL" id="KAA0154556.1"/>
    </source>
</evidence>
<dbReference type="Gene3D" id="1.10.510.10">
    <property type="entry name" value="Transferase(Phosphotransferase) domain 1"/>
    <property type="match status" value="1"/>
</dbReference>
<organism evidence="7 8">
    <name type="scientific">Cafeteria roenbergensis</name>
    <name type="common">Marine flagellate</name>
    <dbReference type="NCBI Taxonomy" id="33653"/>
    <lineage>
        <taxon>Eukaryota</taxon>
        <taxon>Sar</taxon>
        <taxon>Stramenopiles</taxon>
        <taxon>Bigyra</taxon>
        <taxon>Opalozoa</taxon>
        <taxon>Bicosoecida</taxon>
        <taxon>Cafeteriaceae</taxon>
        <taxon>Cafeteria</taxon>
    </lineage>
</organism>
<dbReference type="SUPFAM" id="SSF56112">
    <property type="entry name" value="Protein kinase-like (PK-like)"/>
    <property type="match status" value="1"/>
</dbReference>
<dbReference type="InterPro" id="IPR000719">
    <property type="entry name" value="Prot_kinase_dom"/>
</dbReference>
<keyword evidence="1" id="KW-0808">Transferase</keyword>
<evidence type="ECO:0000313" key="8">
    <source>
        <dbReference type="Proteomes" id="UP000323011"/>
    </source>
</evidence>
<dbReference type="PROSITE" id="PS50011">
    <property type="entry name" value="PROTEIN_KINASE_DOM"/>
    <property type="match status" value="1"/>
</dbReference>
<feature type="compositionally biased region" description="Low complexity" evidence="5">
    <location>
        <begin position="52"/>
        <end position="68"/>
    </location>
</feature>
<dbReference type="AlphaFoldDB" id="A0A5A8CN91"/>
<dbReference type="PANTHER" id="PTHR43289">
    <property type="entry name" value="MITOGEN-ACTIVATED PROTEIN KINASE KINASE KINASE 20-RELATED"/>
    <property type="match status" value="1"/>
</dbReference>
<protein>
    <recommendedName>
        <fullName evidence="6">Protein kinase domain-containing protein</fullName>
    </recommendedName>
</protein>
<dbReference type="InterPro" id="IPR011009">
    <property type="entry name" value="Kinase-like_dom_sf"/>
</dbReference>
<accession>A0A5A8CN91</accession>
<dbReference type="InterPro" id="IPR008271">
    <property type="entry name" value="Ser/Thr_kinase_AS"/>
</dbReference>